<dbReference type="Proteomes" id="UP001156836">
    <property type="component" value="Unassembled WGS sequence"/>
</dbReference>
<keyword evidence="1" id="KW-0802">TPR repeat</keyword>
<evidence type="ECO:0000313" key="2">
    <source>
        <dbReference type="EMBL" id="GLS06122.1"/>
    </source>
</evidence>
<organism evidence="2 3">
    <name type="scientific">Chitiniphilus shinanonensis</name>
    <dbReference type="NCBI Taxonomy" id="553088"/>
    <lineage>
        <taxon>Bacteria</taxon>
        <taxon>Pseudomonadati</taxon>
        <taxon>Pseudomonadota</taxon>
        <taxon>Betaproteobacteria</taxon>
        <taxon>Neisseriales</taxon>
        <taxon>Chitinibacteraceae</taxon>
        <taxon>Chitiniphilus</taxon>
    </lineage>
</organism>
<evidence type="ECO:0000313" key="3">
    <source>
        <dbReference type="Proteomes" id="UP001156836"/>
    </source>
</evidence>
<feature type="repeat" description="TPR" evidence="1">
    <location>
        <begin position="54"/>
        <end position="87"/>
    </location>
</feature>
<dbReference type="Pfam" id="PF14559">
    <property type="entry name" value="TPR_19"/>
    <property type="match status" value="1"/>
</dbReference>
<accession>A0ABQ6BXI1</accession>
<dbReference type="SMART" id="SM00028">
    <property type="entry name" value="TPR"/>
    <property type="match status" value="2"/>
</dbReference>
<dbReference type="Gene3D" id="1.25.40.10">
    <property type="entry name" value="Tetratricopeptide repeat domain"/>
    <property type="match status" value="1"/>
</dbReference>
<name>A0ABQ6BXI1_9NEIS</name>
<dbReference type="RefSeq" id="WP_018748948.1">
    <property type="nucleotide sequence ID" value="NZ_BSOZ01000094.1"/>
</dbReference>
<dbReference type="EMBL" id="BSOZ01000094">
    <property type="protein sequence ID" value="GLS06122.1"/>
    <property type="molecule type" value="Genomic_DNA"/>
</dbReference>
<proteinExistence type="predicted"/>
<reference evidence="3" key="1">
    <citation type="journal article" date="2019" name="Int. J. Syst. Evol. Microbiol.">
        <title>The Global Catalogue of Microorganisms (GCM) 10K type strain sequencing project: providing services to taxonomists for standard genome sequencing and annotation.</title>
        <authorList>
            <consortium name="The Broad Institute Genomics Platform"/>
            <consortium name="The Broad Institute Genome Sequencing Center for Infectious Disease"/>
            <person name="Wu L."/>
            <person name="Ma J."/>
        </authorList>
    </citation>
    <scope>NUCLEOTIDE SEQUENCE [LARGE SCALE GENOMIC DNA]</scope>
    <source>
        <strain evidence="3">NBRC 104970</strain>
    </source>
</reference>
<comment type="caution">
    <text evidence="2">The sequence shown here is derived from an EMBL/GenBank/DDBJ whole genome shotgun (WGS) entry which is preliminary data.</text>
</comment>
<dbReference type="InterPro" id="IPR019734">
    <property type="entry name" value="TPR_rpt"/>
</dbReference>
<dbReference type="SUPFAM" id="SSF48452">
    <property type="entry name" value="TPR-like"/>
    <property type="match status" value="1"/>
</dbReference>
<keyword evidence="3" id="KW-1185">Reference proteome</keyword>
<evidence type="ECO:0000256" key="1">
    <source>
        <dbReference type="PROSITE-ProRule" id="PRU00339"/>
    </source>
</evidence>
<dbReference type="PROSITE" id="PS50005">
    <property type="entry name" value="TPR"/>
    <property type="match status" value="1"/>
</dbReference>
<gene>
    <name evidence="2" type="ORF">GCM10007860_32890</name>
</gene>
<sequence>MHTTQIAALTRLLEQGRDNALLRFGLGQALLADGQGAAAVEHLRAAIVHDPRYSAAYKLLGKALAEQGERDAARRTFQQGIDVAEARGDVQTAREMKVFLKRLDKAAG</sequence>
<protein>
    <submittedName>
        <fullName evidence="2">TPR repeat-containing protein</fullName>
    </submittedName>
</protein>
<dbReference type="InterPro" id="IPR011990">
    <property type="entry name" value="TPR-like_helical_dom_sf"/>
</dbReference>